<reference evidence="2" key="1">
    <citation type="journal article" date="2019" name="Int. J. Syst. Evol. Microbiol.">
        <title>The Global Catalogue of Microorganisms (GCM) 10K type strain sequencing project: providing services to taxonomists for standard genome sequencing and annotation.</title>
        <authorList>
            <consortium name="The Broad Institute Genomics Platform"/>
            <consortium name="The Broad Institute Genome Sequencing Center for Infectious Disease"/>
            <person name="Wu L."/>
            <person name="Ma J."/>
        </authorList>
    </citation>
    <scope>NUCLEOTIDE SEQUENCE [LARGE SCALE GENOMIC DNA]</scope>
    <source>
        <strain evidence="2">KCTC 23984</strain>
    </source>
</reference>
<evidence type="ECO:0000313" key="2">
    <source>
        <dbReference type="Proteomes" id="UP001597641"/>
    </source>
</evidence>
<name>A0ABW6BTZ1_9BACT</name>
<dbReference type="Proteomes" id="UP001597641">
    <property type="component" value="Unassembled WGS sequence"/>
</dbReference>
<keyword evidence="2" id="KW-1185">Reference proteome</keyword>
<evidence type="ECO:0000313" key="1">
    <source>
        <dbReference type="EMBL" id="MFD3000976.1"/>
    </source>
</evidence>
<gene>
    <name evidence="1" type="ORF">ACFS7Z_11425</name>
</gene>
<dbReference type="EMBL" id="JBHUOX010000007">
    <property type="protein sequence ID" value="MFD3000976.1"/>
    <property type="molecule type" value="Genomic_DNA"/>
</dbReference>
<organism evidence="1 2">
    <name type="scientific">Pontibacter toksunensis</name>
    <dbReference type="NCBI Taxonomy" id="1332631"/>
    <lineage>
        <taxon>Bacteria</taxon>
        <taxon>Pseudomonadati</taxon>
        <taxon>Bacteroidota</taxon>
        <taxon>Cytophagia</taxon>
        <taxon>Cytophagales</taxon>
        <taxon>Hymenobacteraceae</taxon>
        <taxon>Pontibacter</taxon>
    </lineage>
</organism>
<dbReference type="Pfam" id="PF11042">
    <property type="entry name" value="DUF2750"/>
    <property type="match status" value="1"/>
</dbReference>
<protein>
    <submittedName>
        <fullName evidence="1">DUF2750 domain-containing protein</fullName>
    </submittedName>
</protein>
<proteinExistence type="predicted"/>
<accession>A0ABW6BTZ1</accession>
<dbReference type="InterPro" id="IPR021284">
    <property type="entry name" value="DUF2750"/>
</dbReference>
<sequence length="157" mass="17829">MKKRKTQKIMTEHAATVNKKYKEFVERIVDTNAVWGLTKDETWATSSSQEFEDTEVILFWSDKAGAAACAEDEWATYTPESITLVEFLENWCVGMYGDELLVGADWDADLSGKEAEPLVVALDVVKQLKAKDKTLEFTQYDSQQEFEEQVIEALDGE</sequence>
<comment type="caution">
    <text evidence="1">The sequence shown here is derived from an EMBL/GenBank/DDBJ whole genome shotgun (WGS) entry which is preliminary data.</text>
</comment>